<comment type="caution">
    <text evidence="1">The sequence shown here is derived from an EMBL/GenBank/DDBJ whole genome shotgun (WGS) entry which is preliminary data.</text>
</comment>
<dbReference type="Proteomes" id="UP001054945">
    <property type="component" value="Unassembled WGS sequence"/>
</dbReference>
<evidence type="ECO:0000313" key="1">
    <source>
        <dbReference type="EMBL" id="GIY19225.1"/>
    </source>
</evidence>
<dbReference type="AlphaFoldDB" id="A0AAV4RCL8"/>
<sequence>MMHLSPATAHVGISNSELLCSPLIHCFDRGTPGFDHYTEDIPITIISSHYYRSVTERNHIVVAKRDTCCSFPPGSGLLVIIRLRSLGERHFQRTLALQYKEHPHLKRSNTAKFASILSLHIYEDSVAETGCCVIPRRHH</sequence>
<dbReference type="EMBL" id="BPLR01007730">
    <property type="protein sequence ID" value="GIY19225.1"/>
    <property type="molecule type" value="Genomic_DNA"/>
</dbReference>
<proteinExistence type="predicted"/>
<keyword evidence="2" id="KW-1185">Reference proteome</keyword>
<evidence type="ECO:0000313" key="2">
    <source>
        <dbReference type="Proteomes" id="UP001054945"/>
    </source>
</evidence>
<name>A0AAV4RCL8_CAEEX</name>
<accession>A0AAV4RCL8</accession>
<reference evidence="1 2" key="1">
    <citation type="submission" date="2021-06" db="EMBL/GenBank/DDBJ databases">
        <title>Caerostris extrusa draft genome.</title>
        <authorList>
            <person name="Kono N."/>
            <person name="Arakawa K."/>
        </authorList>
    </citation>
    <scope>NUCLEOTIDE SEQUENCE [LARGE SCALE GENOMIC DNA]</scope>
</reference>
<protein>
    <submittedName>
        <fullName evidence="1">Uncharacterized protein</fullName>
    </submittedName>
</protein>
<organism evidence="1 2">
    <name type="scientific">Caerostris extrusa</name>
    <name type="common">Bark spider</name>
    <name type="synonym">Caerostris bankana</name>
    <dbReference type="NCBI Taxonomy" id="172846"/>
    <lineage>
        <taxon>Eukaryota</taxon>
        <taxon>Metazoa</taxon>
        <taxon>Ecdysozoa</taxon>
        <taxon>Arthropoda</taxon>
        <taxon>Chelicerata</taxon>
        <taxon>Arachnida</taxon>
        <taxon>Araneae</taxon>
        <taxon>Araneomorphae</taxon>
        <taxon>Entelegynae</taxon>
        <taxon>Araneoidea</taxon>
        <taxon>Araneidae</taxon>
        <taxon>Caerostris</taxon>
    </lineage>
</organism>
<gene>
    <name evidence="1" type="ORF">CEXT_722801</name>
</gene>